<evidence type="ECO:0000313" key="10">
    <source>
        <dbReference type="Proteomes" id="UP000286134"/>
    </source>
</evidence>
<protein>
    <recommendedName>
        <fullName evidence="7">Signal recognition particle subunit SRP14</fullName>
    </recommendedName>
    <alternativeName>
        <fullName evidence="7">Signal recognition particle 14 kDa protein</fullName>
    </alternativeName>
</protein>
<evidence type="ECO:0000256" key="3">
    <source>
        <dbReference type="ARBA" id="ARBA00022490"/>
    </source>
</evidence>
<evidence type="ECO:0000256" key="2">
    <source>
        <dbReference type="ARBA" id="ARBA00010349"/>
    </source>
</evidence>
<keyword evidence="4 7" id="KW-0694">RNA-binding</keyword>
<keyword evidence="10" id="KW-1185">Reference proteome</keyword>
<dbReference type="GO" id="GO:0005786">
    <property type="term" value="C:signal recognition particle, endoplasmic reticulum targeting"/>
    <property type="evidence" value="ECO:0007669"/>
    <property type="project" value="UniProtKB-UniRule"/>
</dbReference>
<evidence type="ECO:0000256" key="1">
    <source>
        <dbReference type="ARBA" id="ARBA00004496"/>
    </source>
</evidence>
<evidence type="ECO:0000256" key="8">
    <source>
        <dbReference type="SAM" id="MobiDB-lite"/>
    </source>
</evidence>
<name>A0A420I0J0_9PEZI</name>
<dbReference type="SUPFAM" id="SSF54762">
    <property type="entry name" value="Signal recognition particle alu RNA binding heterodimer, SRP9/14"/>
    <property type="match status" value="1"/>
</dbReference>
<comment type="subcellular location">
    <subcellularLocation>
        <location evidence="1 7">Cytoplasm</location>
    </subcellularLocation>
</comment>
<dbReference type="OrthoDB" id="19209at2759"/>
<comment type="caution">
    <text evidence="9">The sequence shown here is derived from an EMBL/GenBank/DDBJ whole genome shotgun (WGS) entry which is preliminary data.</text>
</comment>
<dbReference type="Gene3D" id="3.30.720.10">
    <property type="entry name" value="Signal recognition particle alu RNA binding heterodimer, srp9/1"/>
    <property type="match status" value="1"/>
</dbReference>
<keyword evidence="3 7" id="KW-0963">Cytoplasm</keyword>
<dbReference type="Proteomes" id="UP000286134">
    <property type="component" value="Unassembled WGS sequence"/>
</dbReference>
<evidence type="ECO:0000256" key="4">
    <source>
        <dbReference type="ARBA" id="ARBA00022884"/>
    </source>
</evidence>
<feature type="region of interest" description="Disordered" evidence="8">
    <location>
        <begin position="120"/>
        <end position="142"/>
    </location>
</feature>
<organism evidence="9 10">
    <name type="scientific">Erysiphe neolycopersici</name>
    <dbReference type="NCBI Taxonomy" id="212602"/>
    <lineage>
        <taxon>Eukaryota</taxon>
        <taxon>Fungi</taxon>
        <taxon>Dikarya</taxon>
        <taxon>Ascomycota</taxon>
        <taxon>Pezizomycotina</taxon>
        <taxon>Leotiomycetes</taxon>
        <taxon>Erysiphales</taxon>
        <taxon>Erysiphaceae</taxon>
        <taxon>Erysiphe</taxon>
    </lineage>
</organism>
<dbReference type="PANTHER" id="PTHR12013">
    <property type="entry name" value="SIGNAL RECOGNITION PARTICLE 14 KD PROTEIN"/>
    <property type="match status" value="1"/>
</dbReference>
<evidence type="ECO:0000256" key="6">
    <source>
        <dbReference type="ARBA" id="ARBA00023274"/>
    </source>
</evidence>
<reference evidence="9 10" key="1">
    <citation type="journal article" date="2018" name="BMC Genomics">
        <title>Comparative genome analyses reveal sequence features reflecting distinct modes of host-adaptation between dicot and monocot powdery mildew.</title>
        <authorList>
            <person name="Wu Y."/>
            <person name="Ma X."/>
            <person name="Pan Z."/>
            <person name="Kale S.D."/>
            <person name="Song Y."/>
            <person name="King H."/>
            <person name="Zhang Q."/>
            <person name="Presley C."/>
            <person name="Deng X."/>
            <person name="Wei C.I."/>
            <person name="Xiao S."/>
        </authorList>
    </citation>
    <scope>NUCLEOTIDE SEQUENCE [LARGE SCALE GENOMIC DNA]</scope>
    <source>
        <strain evidence="9">UMSG2</strain>
    </source>
</reference>
<dbReference type="GO" id="GO:0006614">
    <property type="term" value="P:SRP-dependent cotranslational protein targeting to membrane"/>
    <property type="evidence" value="ECO:0007669"/>
    <property type="project" value="UniProtKB-UniRule"/>
</dbReference>
<dbReference type="Pfam" id="PF02290">
    <property type="entry name" value="SRP14"/>
    <property type="match status" value="1"/>
</dbReference>
<sequence>MLSGHLSNEDVRLTFKFFIRLSSLFDAYRDKTHGSIYLTQKRLNYNVNEEPSDKSMMPSLNDPKPSKPLPILIRASDGRSGRLASKKIKLSTVVEANNLEGFFARYMEICKLGASKMKKRDRSKAKEKLKAKKKQIAATSRV</sequence>
<feature type="region of interest" description="Disordered" evidence="8">
    <location>
        <begin position="49"/>
        <end position="68"/>
    </location>
</feature>
<dbReference type="EMBL" id="MCFK01002752">
    <property type="protein sequence ID" value="RKF63177.1"/>
    <property type="molecule type" value="Genomic_DNA"/>
</dbReference>
<comment type="function">
    <text evidence="7">Component of the signal recognition particle (SRP) complex, a ribonucleoprotein complex that mediates the cotranslational targeting of secretory and membrane proteins to the endoplasmic reticulum (ER).</text>
</comment>
<dbReference type="InterPro" id="IPR003210">
    <property type="entry name" value="Signal_recog_particle_SRP14"/>
</dbReference>
<comment type="similarity">
    <text evidence="2 7">Belongs to the SRP14 family.</text>
</comment>
<comment type="subunit">
    <text evidence="7">Component of a fungal signal recognition particle (SRP) complex that consists of a 7SL RNA molecule (scR1) and at least six protein subunits: SRP72, SRP68, SRP54, SEC65, SRP21 and SRP14.</text>
</comment>
<keyword evidence="5 7" id="KW-0733">Signal recognition particle</keyword>
<keyword evidence="6 7" id="KW-0687">Ribonucleoprotein</keyword>
<proteinExistence type="inferred from homology"/>
<evidence type="ECO:0000256" key="7">
    <source>
        <dbReference type="RuleBase" id="RU368100"/>
    </source>
</evidence>
<evidence type="ECO:0000313" key="9">
    <source>
        <dbReference type="EMBL" id="RKF63177.1"/>
    </source>
</evidence>
<dbReference type="InterPro" id="IPR009018">
    <property type="entry name" value="Signal_recog_particle_SRP9/14"/>
</dbReference>
<gene>
    <name evidence="9" type="ORF">OnM2_027003</name>
</gene>
<feature type="compositionally biased region" description="Basic residues" evidence="8">
    <location>
        <begin position="120"/>
        <end position="135"/>
    </location>
</feature>
<dbReference type="GO" id="GO:0030942">
    <property type="term" value="F:endoplasmic reticulum signal peptide binding"/>
    <property type="evidence" value="ECO:0007669"/>
    <property type="project" value="UniProtKB-UniRule"/>
</dbReference>
<evidence type="ECO:0000256" key="5">
    <source>
        <dbReference type="ARBA" id="ARBA00023135"/>
    </source>
</evidence>
<dbReference type="GO" id="GO:0008312">
    <property type="term" value="F:7S RNA binding"/>
    <property type="evidence" value="ECO:0007669"/>
    <property type="project" value="UniProtKB-UniRule"/>
</dbReference>
<accession>A0A420I0J0</accession>
<dbReference type="AlphaFoldDB" id="A0A420I0J0"/>
<dbReference type="STRING" id="212602.A0A420I0J0"/>